<evidence type="ECO:0000256" key="2">
    <source>
        <dbReference type="ARBA" id="ARBA00023315"/>
    </source>
</evidence>
<dbReference type="InterPro" id="IPR050832">
    <property type="entry name" value="Bact_Acetyltransf"/>
</dbReference>
<evidence type="ECO:0000259" key="3">
    <source>
        <dbReference type="PROSITE" id="PS51186"/>
    </source>
</evidence>
<evidence type="ECO:0000256" key="1">
    <source>
        <dbReference type="ARBA" id="ARBA00022679"/>
    </source>
</evidence>
<dbReference type="KEGG" id="kle:AO703_14035"/>
<keyword evidence="2" id="KW-0012">Acyltransferase</keyword>
<dbReference type="GO" id="GO:0016747">
    <property type="term" value="F:acyltransferase activity, transferring groups other than amino-acyl groups"/>
    <property type="evidence" value="ECO:0007669"/>
    <property type="project" value="InterPro"/>
</dbReference>
<feature type="domain" description="N-acetyltransferase" evidence="3">
    <location>
        <begin position="1"/>
        <end position="141"/>
    </location>
</feature>
<dbReference type="PANTHER" id="PTHR43877">
    <property type="entry name" value="AMINOALKYLPHOSPHONATE N-ACETYLTRANSFERASE-RELATED-RELATED"/>
    <property type="match status" value="1"/>
</dbReference>
<dbReference type="PROSITE" id="PS51186">
    <property type="entry name" value="GNAT"/>
    <property type="match status" value="1"/>
</dbReference>
<gene>
    <name evidence="4" type="ORF">AO703_14035</name>
</gene>
<dbReference type="EMBL" id="CP012871">
    <property type="protein sequence ID" value="ALR77367.1"/>
    <property type="molecule type" value="Genomic_DNA"/>
</dbReference>
<keyword evidence="1 4" id="KW-0808">Transferase</keyword>
<dbReference type="AlphaFoldDB" id="A0A806XE88"/>
<name>A0A806XE88_9ENTR</name>
<dbReference type="Gene3D" id="3.40.630.30">
    <property type="match status" value="1"/>
</dbReference>
<dbReference type="SUPFAM" id="SSF55729">
    <property type="entry name" value="Acyl-CoA N-acyltransferases (Nat)"/>
    <property type="match status" value="1"/>
</dbReference>
<proteinExistence type="predicted"/>
<accession>A0A806XE88</accession>
<sequence>MLIRPGADTDRPALRTLFLNTRRASWAWLQGETWRLEDFDTVTQDEQIWVAEIDGQLAGFAAVWTRDNFLHHLFVSPDWQGHGVGSALLDKVQSELTDTGSLKCLVQNARALRFYQRHGWRTTARGTSPDGEYWLMHYPVL</sequence>
<organism evidence="4 5">
    <name type="scientific">[Enterobacter] lignolyticus</name>
    <dbReference type="NCBI Taxonomy" id="1334193"/>
    <lineage>
        <taxon>Bacteria</taxon>
        <taxon>Pseudomonadati</taxon>
        <taxon>Pseudomonadota</taxon>
        <taxon>Gammaproteobacteria</taxon>
        <taxon>Enterobacterales</taxon>
        <taxon>Enterobacteriaceae</taxon>
        <taxon>Pluralibacter</taxon>
    </lineage>
</organism>
<dbReference type="OrthoDB" id="9789605at2"/>
<evidence type="ECO:0000313" key="5">
    <source>
        <dbReference type="Proteomes" id="UP000069162"/>
    </source>
</evidence>
<dbReference type="PANTHER" id="PTHR43877:SF6">
    <property type="entry name" value="GCN5-RELATED N-ACETYLTRANSFERASE"/>
    <property type="match status" value="1"/>
</dbReference>
<evidence type="ECO:0000313" key="4">
    <source>
        <dbReference type="EMBL" id="ALR77367.1"/>
    </source>
</evidence>
<protein>
    <submittedName>
        <fullName evidence="4">GCN5 family acetyltransferase</fullName>
    </submittedName>
</protein>
<dbReference type="InterPro" id="IPR000182">
    <property type="entry name" value="GNAT_dom"/>
</dbReference>
<dbReference type="Pfam" id="PF13508">
    <property type="entry name" value="Acetyltransf_7"/>
    <property type="match status" value="1"/>
</dbReference>
<reference evidence="5" key="1">
    <citation type="submission" date="2015-10" db="EMBL/GenBank/DDBJ databases">
        <title>Complete Genome Sequencing of Klebsiella sp. strain G5.</title>
        <authorList>
            <person name="Chan K.-G."/>
            <person name="Chen J.-W."/>
        </authorList>
    </citation>
    <scope>NUCLEOTIDE SEQUENCE [LARGE SCALE GENOMIC DNA]</scope>
    <source>
        <strain evidence="5">G5</strain>
    </source>
</reference>
<dbReference type="InterPro" id="IPR016181">
    <property type="entry name" value="Acyl_CoA_acyltransferase"/>
</dbReference>
<dbReference type="CDD" id="cd04301">
    <property type="entry name" value="NAT_SF"/>
    <property type="match status" value="1"/>
</dbReference>
<dbReference type="RefSeq" id="WP_062741526.1">
    <property type="nucleotide sequence ID" value="NZ_CP012871.1"/>
</dbReference>
<dbReference type="Proteomes" id="UP000069162">
    <property type="component" value="Chromosome"/>
</dbReference>